<evidence type="ECO:0000313" key="9">
    <source>
        <dbReference type="EMBL" id="NEX78181.1"/>
    </source>
</evidence>
<keyword evidence="4" id="KW-0309">Germination</keyword>
<evidence type="ECO:0000256" key="7">
    <source>
        <dbReference type="ARBA" id="ARBA00023136"/>
    </source>
</evidence>
<evidence type="ECO:0000313" key="10">
    <source>
        <dbReference type="Proteomes" id="UP000481621"/>
    </source>
</evidence>
<keyword evidence="6 8" id="KW-1133">Transmembrane helix</keyword>
<evidence type="ECO:0000256" key="2">
    <source>
        <dbReference type="ARBA" id="ARBA00007998"/>
    </source>
</evidence>
<gene>
    <name evidence="9" type="ORF">G4Z05_04655</name>
</gene>
<sequence length="366" mass="41754">MTQKISNYQLIVLVANFILSSSVISLPQIIVQVGEQNAWLVPIILYPIFLLMIFLIFGKTSKDEYKNLFAIGKRGSLLEKGFVFLFFLFVFLVLIRDLRAMIDFISSVLLPNTPLDILMILSILVIVYIAMSGLEVIARINGIHFFLLTLVTIIIPFLLINESELDNLLPLPNVSMIKALFQSSYVGFSWLGEFLLFLLIIGNVNPIKAARKAVIQGTTLGFFLFLIVLFFQIIVLGTKIVTEATYPAYILVQQIHLTDFLDRLDLFIVAIWLPTIITKIAFLFYAFNHCLSMYYKSNTNKFMFPISFILGYLSILLFKNSMEHLHFSFEVWCSLGLILELMILILFIIVKKSAKKKGLSNENESN</sequence>
<dbReference type="GO" id="GO:0009847">
    <property type="term" value="P:spore germination"/>
    <property type="evidence" value="ECO:0007669"/>
    <property type="project" value="InterPro"/>
</dbReference>
<feature type="transmembrane region" description="Helical" evidence="8">
    <location>
        <begin position="12"/>
        <end position="31"/>
    </location>
</feature>
<evidence type="ECO:0000256" key="8">
    <source>
        <dbReference type="SAM" id="Phobius"/>
    </source>
</evidence>
<evidence type="ECO:0000256" key="3">
    <source>
        <dbReference type="ARBA" id="ARBA00022448"/>
    </source>
</evidence>
<organism evidence="9 10">
    <name type="scientific">Neobacillus thermocopriae</name>
    <dbReference type="NCBI Taxonomy" id="1215031"/>
    <lineage>
        <taxon>Bacteria</taxon>
        <taxon>Bacillati</taxon>
        <taxon>Bacillota</taxon>
        <taxon>Bacilli</taxon>
        <taxon>Bacillales</taxon>
        <taxon>Bacillaceae</taxon>
        <taxon>Neobacillus</taxon>
    </lineage>
</organism>
<dbReference type="Proteomes" id="UP000481621">
    <property type="component" value="Unassembled WGS sequence"/>
</dbReference>
<dbReference type="EMBL" id="JAAIUV010000004">
    <property type="protein sequence ID" value="NEX78181.1"/>
    <property type="molecule type" value="Genomic_DNA"/>
</dbReference>
<feature type="transmembrane region" description="Helical" evidence="8">
    <location>
        <begin position="37"/>
        <end position="57"/>
    </location>
</feature>
<dbReference type="GO" id="GO:0016020">
    <property type="term" value="C:membrane"/>
    <property type="evidence" value="ECO:0007669"/>
    <property type="project" value="UniProtKB-SubCell"/>
</dbReference>
<dbReference type="RefSeq" id="WP_163250686.1">
    <property type="nucleotide sequence ID" value="NZ_JAAIUV010000004.1"/>
</dbReference>
<dbReference type="NCBIfam" id="TIGR00912">
    <property type="entry name" value="2A0309"/>
    <property type="match status" value="1"/>
</dbReference>
<feature type="transmembrane region" description="Helical" evidence="8">
    <location>
        <begin position="180"/>
        <end position="201"/>
    </location>
</feature>
<feature type="transmembrane region" description="Helical" evidence="8">
    <location>
        <begin position="143"/>
        <end position="160"/>
    </location>
</feature>
<comment type="subcellular location">
    <subcellularLocation>
        <location evidence="1">Membrane</location>
        <topology evidence="1">Multi-pass membrane protein</topology>
    </subcellularLocation>
</comment>
<dbReference type="AlphaFoldDB" id="A0A6B3TQ03"/>
<keyword evidence="3" id="KW-0813">Transport</keyword>
<comment type="caution">
    <text evidence="9">The sequence shown here is derived from an EMBL/GenBank/DDBJ whole genome shotgun (WGS) entry which is preliminary data.</text>
</comment>
<name>A0A6B3TQ03_9BACI</name>
<proteinExistence type="inferred from homology"/>
<accession>A0A6B3TQ03</accession>
<evidence type="ECO:0000256" key="5">
    <source>
        <dbReference type="ARBA" id="ARBA00022692"/>
    </source>
</evidence>
<reference evidence="9" key="1">
    <citation type="submission" date="2020-02" db="EMBL/GenBank/DDBJ databases">
        <title>Bacillus sedimentmangrovi sp. nov., isolated from sediment of the mangrove ecosystem.</title>
        <authorList>
            <person name="Liu G."/>
        </authorList>
    </citation>
    <scope>NUCLEOTIDE SEQUENCE [LARGE SCALE GENOMIC DNA]</scope>
    <source>
        <strain evidence="9">SgZ-7</strain>
    </source>
</reference>
<dbReference type="Pfam" id="PF03845">
    <property type="entry name" value="Spore_permease"/>
    <property type="match status" value="1"/>
</dbReference>
<feature type="transmembrane region" description="Helical" evidence="8">
    <location>
        <begin position="266"/>
        <end position="287"/>
    </location>
</feature>
<feature type="transmembrane region" description="Helical" evidence="8">
    <location>
        <begin position="213"/>
        <end position="235"/>
    </location>
</feature>
<evidence type="ECO:0000256" key="4">
    <source>
        <dbReference type="ARBA" id="ARBA00022544"/>
    </source>
</evidence>
<comment type="similarity">
    <text evidence="2">Belongs to the amino acid-polyamine-organocation (APC) superfamily. Spore germination protein (SGP) (TC 2.A.3.9) family.</text>
</comment>
<evidence type="ECO:0000256" key="1">
    <source>
        <dbReference type="ARBA" id="ARBA00004141"/>
    </source>
</evidence>
<feature type="transmembrane region" description="Helical" evidence="8">
    <location>
        <begin position="299"/>
        <end position="317"/>
    </location>
</feature>
<evidence type="ECO:0000256" key="6">
    <source>
        <dbReference type="ARBA" id="ARBA00022989"/>
    </source>
</evidence>
<protein>
    <submittedName>
        <fullName evidence="9">Endospore germination permease</fullName>
    </submittedName>
</protein>
<feature type="transmembrane region" description="Helical" evidence="8">
    <location>
        <begin position="329"/>
        <end position="350"/>
    </location>
</feature>
<feature type="transmembrane region" description="Helical" evidence="8">
    <location>
        <begin position="77"/>
        <end position="95"/>
    </location>
</feature>
<dbReference type="PANTHER" id="PTHR34975">
    <property type="entry name" value="SPORE GERMINATION PROTEIN A2"/>
    <property type="match status" value="1"/>
</dbReference>
<keyword evidence="5 8" id="KW-0812">Transmembrane</keyword>
<feature type="transmembrane region" description="Helical" evidence="8">
    <location>
        <begin position="115"/>
        <end position="131"/>
    </location>
</feature>
<keyword evidence="7 8" id="KW-0472">Membrane</keyword>
<keyword evidence="10" id="KW-1185">Reference proteome</keyword>
<dbReference type="PANTHER" id="PTHR34975:SF2">
    <property type="entry name" value="SPORE GERMINATION PROTEIN A2"/>
    <property type="match status" value="1"/>
</dbReference>
<dbReference type="InterPro" id="IPR004761">
    <property type="entry name" value="Spore_GerAB"/>
</dbReference>